<keyword evidence="4 6" id="KW-0378">Hydrolase</keyword>
<evidence type="ECO:0000256" key="5">
    <source>
        <dbReference type="ARBA" id="ARBA00023049"/>
    </source>
</evidence>
<name>A0AAW2YZH1_9EUKA</name>
<dbReference type="InterPro" id="IPR019165">
    <property type="entry name" value="Peptidase_M76_ATP23"/>
</dbReference>
<organism evidence="7 8">
    <name type="scientific">Acrasis kona</name>
    <dbReference type="NCBI Taxonomy" id="1008807"/>
    <lineage>
        <taxon>Eukaryota</taxon>
        <taxon>Discoba</taxon>
        <taxon>Heterolobosea</taxon>
        <taxon>Tetramitia</taxon>
        <taxon>Eutetramitia</taxon>
        <taxon>Acrasidae</taxon>
        <taxon>Acrasis</taxon>
    </lineage>
</organism>
<dbReference type="GO" id="GO:0005739">
    <property type="term" value="C:mitochondrion"/>
    <property type="evidence" value="ECO:0007669"/>
    <property type="project" value="GOC"/>
</dbReference>
<evidence type="ECO:0000256" key="1">
    <source>
        <dbReference type="ARBA" id="ARBA00009915"/>
    </source>
</evidence>
<comment type="caution">
    <text evidence="7">The sequence shown here is derived from an EMBL/GenBank/DDBJ whole genome shotgun (WGS) entry which is preliminary data.</text>
</comment>
<dbReference type="EC" id="3.4.24.-" evidence="6"/>
<evidence type="ECO:0000256" key="6">
    <source>
        <dbReference type="RuleBase" id="RU364057"/>
    </source>
</evidence>
<keyword evidence="3 6" id="KW-0479">Metal-binding</keyword>
<evidence type="ECO:0000256" key="4">
    <source>
        <dbReference type="ARBA" id="ARBA00022801"/>
    </source>
</evidence>
<reference evidence="7 8" key="1">
    <citation type="submission" date="2024-03" db="EMBL/GenBank/DDBJ databases">
        <title>The Acrasis kona genome and developmental transcriptomes reveal deep origins of eukaryotic multicellular pathways.</title>
        <authorList>
            <person name="Sheikh S."/>
            <person name="Fu C.-J."/>
            <person name="Brown M.W."/>
            <person name="Baldauf S.L."/>
        </authorList>
    </citation>
    <scope>NUCLEOTIDE SEQUENCE [LARGE SCALE GENOMIC DNA]</scope>
    <source>
        <strain evidence="7 8">ATCC MYA-3509</strain>
    </source>
</reference>
<keyword evidence="5 6" id="KW-0482">Metalloprotease</keyword>
<dbReference type="GO" id="GO:0033615">
    <property type="term" value="P:mitochondrial proton-transporting ATP synthase complex assembly"/>
    <property type="evidence" value="ECO:0007669"/>
    <property type="project" value="TreeGrafter"/>
</dbReference>
<dbReference type="AlphaFoldDB" id="A0AAW2YZH1"/>
<keyword evidence="8" id="KW-1185">Reference proteome</keyword>
<proteinExistence type="inferred from homology"/>
<gene>
    <name evidence="7" type="ORF">AKO1_014161</name>
</gene>
<keyword evidence="2 6" id="KW-0645">Protease</keyword>
<accession>A0AAW2YZH1</accession>
<sequence>MDTVNKLFPANDHEFCQIYVESRITDPRIVHLLNEISRMGCKLPTPFFRCAPCLLPGEETPMMTAGYVLGSFDRFNDIKKLNKPNSKPRATDGLEEATSSASESDYKLQHLLDKPGIIICEDVLHKYGSMNSENNLVHELIHAYDDCRAIMNWADCDQIACTEIRASALSGECRSMYEQLRGHYNVKGQLMNCVRRRATLSLKHSRYCQDQDCEEIVDRQFDKCFADLEPFISRP</sequence>
<dbReference type="GO" id="GO:0046872">
    <property type="term" value="F:metal ion binding"/>
    <property type="evidence" value="ECO:0007669"/>
    <property type="project" value="UniProtKB-KW"/>
</dbReference>
<dbReference type="Pfam" id="PF09768">
    <property type="entry name" value="Peptidase_M76"/>
    <property type="match status" value="1"/>
</dbReference>
<evidence type="ECO:0000256" key="3">
    <source>
        <dbReference type="ARBA" id="ARBA00022723"/>
    </source>
</evidence>
<dbReference type="GO" id="GO:0004222">
    <property type="term" value="F:metalloendopeptidase activity"/>
    <property type="evidence" value="ECO:0007669"/>
    <property type="project" value="InterPro"/>
</dbReference>
<dbReference type="Proteomes" id="UP001431209">
    <property type="component" value="Unassembled WGS sequence"/>
</dbReference>
<comment type="similarity">
    <text evidence="1 6">Belongs to the peptidase M76 family.</text>
</comment>
<evidence type="ECO:0000313" key="7">
    <source>
        <dbReference type="EMBL" id="KAL0482906.1"/>
    </source>
</evidence>
<dbReference type="PANTHER" id="PTHR21711:SF0">
    <property type="entry name" value="MITOCHONDRIAL INNER MEMBRANE PROTEASE ATP23 HOMOLOG"/>
    <property type="match status" value="1"/>
</dbReference>
<evidence type="ECO:0000256" key="2">
    <source>
        <dbReference type="ARBA" id="ARBA00022670"/>
    </source>
</evidence>
<dbReference type="GO" id="GO:0034982">
    <property type="term" value="P:mitochondrial protein processing"/>
    <property type="evidence" value="ECO:0007669"/>
    <property type="project" value="TreeGrafter"/>
</dbReference>
<dbReference type="PANTHER" id="PTHR21711">
    <property type="entry name" value="MITOCHONDRIAL INNER MEMBRANE PROTEASE"/>
    <property type="match status" value="1"/>
</dbReference>
<protein>
    <recommendedName>
        <fullName evidence="6">Mitochondrial inner membrane protease ATP23</fullName>
        <ecNumber evidence="6">3.4.24.-</ecNumber>
    </recommendedName>
</protein>
<dbReference type="EMBL" id="JAOPGA020000904">
    <property type="protein sequence ID" value="KAL0482906.1"/>
    <property type="molecule type" value="Genomic_DNA"/>
</dbReference>
<evidence type="ECO:0000313" key="8">
    <source>
        <dbReference type="Proteomes" id="UP001431209"/>
    </source>
</evidence>